<dbReference type="EMBL" id="JAWLVV010000009">
    <property type="protein sequence ID" value="MDV7291002.1"/>
    <property type="molecule type" value="Genomic_DNA"/>
</dbReference>
<protein>
    <recommendedName>
        <fullName evidence="3">Lipoprotein</fullName>
    </recommendedName>
</protein>
<sequence length="175" mass="18905">MRLGTRWRHVIGALLLAGALVGCGGGVTDPMSPEQARAQVMDAGKELVRDLGLRGNLTRTTFTYESCTDDNKGPFRGKLVMVFWMPGAARSAPVDPATLIAPLQQHGWQGDPDSHSHSSATLTKNDVDADVDVVEAYPPPVGHASIDLYGQCRDTYDHSKDPFDRGDVTSELESQ</sequence>
<comment type="caution">
    <text evidence="1">The sequence shown here is derived from an EMBL/GenBank/DDBJ whole genome shotgun (WGS) entry which is preliminary data.</text>
</comment>
<dbReference type="RefSeq" id="WP_131808943.1">
    <property type="nucleotide sequence ID" value="NZ_JACKTK010000027.1"/>
</dbReference>
<evidence type="ECO:0000313" key="1">
    <source>
        <dbReference type="EMBL" id="MDV7291002.1"/>
    </source>
</evidence>
<gene>
    <name evidence="1" type="ORF">R4485_12580</name>
</gene>
<reference evidence="1" key="1">
    <citation type="submission" date="2023-10" db="EMBL/GenBank/DDBJ databases">
        <title>Mycolicibacterium fortuitum clinical isolates causing pulmonary infections in humans.</title>
        <authorList>
            <person name="Mejia-Ponce P.M."/>
            <person name="Zenteno-Cuevas R."/>
            <person name="Licona-Cassani C."/>
        </authorList>
    </citation>
    <scope>NUCLEOTIDE SEQUENCE</scope>
    <source>
        <strain evidence="1">M8</strain>
    </source>
</reference>
<proteinExistence type="predicted"/>
<evidence type="ECO:0008006" key="3">
    <source>
        <dbReference type="Google" id="ProtNLM"/>
    </source>
</evidence>
<organism evidence="1 2">
    <name type="scientific">Mycolicibacterium fortuitum</name>
    <name type="common">Mycobacterium fortuitum</name>
    <dbReference type="NCBI Taxonomy" id="1766"/>
    <lineage>
        <taxon>Bacteria</taxon>
        <taxon>Bacillati</taxon>
        <taxon>Actinomycetota</taxon>
        <taxon>Actinomycetes</taxon>
        <taxon>Mycobacteriales</taxon>
        <taxon>Mycobacteriaceae</taxon>
        <taxon>Mycolicibacterium</taxon>
    </lineage>
</organism>
<dbReference type="PROSITE" id="PS51257">
    <property type="entry name" value="PROKAR_LIPOPROTEIN"/>
    <property type="match status" value="1"/>
</dbReference>
<name>A0AAE4V9Z0_MYCFO</name>
<dbReference type="Proteomes" id="UP001186041">
    <property type="component" value="Unassembled WGS sequence"/>
</dbReference>
<evidence type="ECO:0000313" key="2">
    <source>
        <dbReference type="Proteomes" id="UP001186041"/>
    </source>
</evidence>
<dbReference type="AlphaFoldDB" id="A0AAE4V9Z0"/>
<accession>A0AAE4V9Z0</accession>